<evidence type="ECO:0000256" key="3">
    <source>
        <dbReference type="ARBA" id="ARBA00022737"/>
    </source>
</evidence>
<evidence type="ECO:0000256" key="1">
    <source>
        <dbReference type="ARBA" id="ARBA00009257"/>
    </source>
</evidence>
<dbReference type="InterPro" id="IPR016024">
    <property type="entry name" value="ARM-type_fold"/>
</dbReference>
<protein>
    <recommendedName>
        <fullName evidence="7">Raptor N-terminal CASPase-like domain-containing protein</fullName>
    </recommendedName>
</protein>
<dbReference type="GO" id="GO:0071230">
    <property type="term" value="P:cellular response to amino acid stimulus"/>
    <property type="evidence" value="ECO:0007669"/>
    <property type="project" value="TreeGrafter"/>
</dbReference>
<dbReference type="InterPro" id="IPR037104">
    <property type="entry name" value="Annexin_sf"/>
</dbReference>
<dbReference type="PANTHER" id="PTHR12848:SF16">
    <property type="entry name" value="REGULATORY-ASSOCIATED PROTEIN OF MTOR"/>
    <property type="match status" value="1"/>
</dbReference>
<dbReference type="InterPro" id="IPR036322">
    <property type="entry name" value="WD40_repeat_dom_sf"/>
</dbReference>
<dbReference type="GO" id="GO:0005509">
    <property type="term" value="F:calcium ion binding"/>
    <property type="evidence" value="ECO:0007669"/>
    <property type="project" value="InterPro"/>
</dbReference>
<feature type="region of interest" description="Disordered" evidence="6">
    <location>
        <begin position="1548"/>
        <end position="1712"/>
    </location>
</feature>
<dbReference type="GO" id="GO:0005737">
    <property type="term" value="C:cytoplasm"/>
    <property type="evidence" value="ECO:0007669"/>
    <property type="project" value="TreeGrafter"/>
</dbReference>
<dbReference type="Gene3D" id="1.10.220.10">
    <property type="entry name" value="Annexin"/>
    <property type="match status" value="3"/>
</dbReference>
<dbReference type="GO" id="GO:0009267">
    <property type="term" value="P:cellular response to starvation"/>
    <property type="evidence" value="ECO:0007669"/>
    <property type="project" value="TreeGrafter"/>
</dbReference>
<feature type="region of interest" description="Disordered" evidence="6">
    <location>
        <begin position="1422"/>
        <end position="1522"/>
    </location>
</feature>
<dbReference type="SMART" id="SM01302">
    <property type="entry name" value="Raptor_N"/>
    <property type="match status" value="1"/>
</dbReference>
<reference evidence="8 9" key="1">
    <citation type="submission" date="2017-03" db="EMBL/GenBank/DDBJ databases">
        <title>Genomes of endolithic fungi from Antarctica.</title>
        <authorList>
            <person name="Coleine C."/>
            <person name="Masonjones S."/>
            <person name="Stajich J.E."/>
        </authorList>
    </citation>
    <scope>NUCLEOTIDE SEQUENCE [LARGE SCALE GENOMIC DNA]</scope>
    <source>
        <strain evidence="8 9">CCFEE 5187</strain>
    </source>
</reference>
<dbReference type="SUPFAM" id="SSF50978">
    <property type="entry name" value="WD40 repeat-like"/>
    <property type="match status" value="1"/>
</dbReference>
<sequence>MRVGPQSNVNGQRAKNPQPGLDPLPANLSEVTTNSTEQRPDTAPRQPLSTAYPSSNQQNRSVVLAGGPVYEMVNGDTNGRPHVSRAKSDFGPRRSDQTNGVNSHAKDKEDEVFRMRHGCETQYLSAEYLNFLTSSFYMYYTDKKFESGGNPKTGKEVHELQDWRAKDRLKTVSAVLELCLNIGVDPPDVIKTNPCARLECWVDPINANGGPGNRPMNLIGKALQAQYESLSMRTRYKLVMDPTVEETKKYCCTLRRGAKDERILFHYNGHGVPRPTSSGEIWVFNRNYTQYIPISLYDLQTWLGAPSIFVYDCSDAGLIVKNFHGFAKKHESEQLEARRKDPQAPMMNYDDCIHLAACREKETLPTNPDLPADVFTSCLTTSIEMAVRFFILQNPLPSGVTLLDAANIPGKTSERRTPLGELNWIFTAITDTIAWNLLPKPLFKKLFRQDLMVAALFRNFLLAQRIMRVYHCHPQCYPEIPQTHDHLLWDSWDYAIEMVLLQLPDLIAAERGQIEYEYQHSNFFAEQLTAFEIYLGQGAVEQKIPEQLPIVLQVLLSQVHRLRALILLCKFLDFGPWAVNLALSIGIFPYVLKLLQSQAIELKPVMVFIWARILAVDGSPQTDLIKDSGYAYFISILDPTSEIPIGTIGNVSEHRAMCAFIVAMFCKGFRQAQTVCLSSELIECLLTHLLDLNNPLLRQWSCLCISMLWEGYAEAKWVGIKSSAHLRLGELALDNVPEVRTAMLHALTTFLGIPDVTPQVAQTEETIASMVLVMTTDGNSMVRKELLVFFSTFIARNKSKFVVAAYEQLKEERDNLRPQNTTNGEVKSNGSHQPTRARSESKNTIFAAIWTQVLLMSVDPHPEIARNASIVMDHVLIAILQSPLGMYAQEIMDEIMNYSKQTLRPLATPVDGTHTPYQTPSSPTTTTPTKQDGYFSAGMRRTASVAASLKNLASFGVSKLDSRTATQTSPPKSSTRPSQPERVPSPRSRIPTEWSRPPDENDTHNYPQSYLPAKVTTTRGFQPRDLSESPLIPLKSVFFEWSTEYFREPQMKPPEADEPGSFDYNRRLWRRNRNDRDIALTQPLKEIAGSGQWDHQDQLLDNRSTPMKMVFHQFEDHLVATDDRDSICVWDHRKARLLSRFSAGNPSGSRLTELRLINEDDYALLMTGSSDGVIKIFRNYESQKNVELVSGFRALTDLVPSNKNAGLVFDWQQGQGKILVAGDERVIRVWSAGTEMCTSDIPARSGSCVTSLTSDQVEGHVFVAGFGDGAIRVYDQRERPQQAMVKAYREHRQWITNVHLQRGGMRELISGCRSGEVRLWDIRMDRSVGRVETVGEKRNTLRTLSVHEHAPVFAIGSERHKVEVFNTNGIHLTTCEPHTPFLQQSPLSSRLSPISATAFHPHHMLLACAALNDSQITPRYSYATPASPTGQPAAVSMPSMPGSFDEPTSPRYEVRSPTQATPVSPSYSPYPTGPGAGQANFQYATPGLPFGRAPPQAVQQAPGPDPRSEITVGDWSDLPPHERPQYLAQQAQQAQYQYPAAQVANKQPLASPGLGRGRDLSMSASGNTTLDMGHGQPQSPSSQYAQPTSPQYAQAPPYVYTTPSASQQQAYTPVPFQDQPPQQQYQYAPQPDKITYSAKPYSPPAPVPYTQTPQGSTAQQRQQSLAYSQNAHIYEINPGGGKVLTPPSPGLKPHRDSVSSKHARKSSSSAILVPQMSRLSVSGNRPDIQALVPGQLPPGSPLLEAYRGTYQSISPMPSPMMLPSDGLDDLPPLSLTSPRDSRHIEKKRVKLYDAEEDALALVDALSHRTPDAEPIIDILPALTHDQMMELRSEYKKHCKVQGRGINVAKHLKLKTSGNFGKVAYVTALGKYESEGHWANFWYQAHGSRRELLIEALMGRSNAEMRAIVDAFRDKRYGDSLARCMDKELKADKFREAVLLALQGKRQEETEVYPLDTDGGERAIIEIVVRRSDAHLREVLKTYERKYQGNFAREALRKSGNLVGELIAHVLNGVINKPARDALLLHHAIADIASSKSASHPSPHPSSSSPPSSRHPARSQPSSSSADKDGLRYELLVSRLVRLHWDRAHLSRVKQHYRDRYAASLDDDLAAATKGDFGEFCLALCDVGR</sequence>
<dbReference type="InterPro" id="IPR015943">
    <property type="entry name" value="WD40/YVTN_repeat-like_dom_sf"/>
</dbReference>
<evidence type="ECO:0000259" key="7">
    <source>
        <dbReference type="SMART" id="SM01302"/>
    </source>
</evidence>
<feature type="compositionally biased region" description="Polar residues" evidence="6">
    <location>
        <begin position="1"/>
        <end position="15"/>
    </location>
</feature>
<evidence type="ECO:0000313" key="8">
    <source>
        <dbReference type="EMBL" id="TKA75896.1"/>
    </source>
</evidence>
<feature type="region of interest" description="Disordered" evidence="6">
    <location>
        <begin position="813"/>
        <end position="840"/>
    </location>
</feature>
<feature type="repeat" description="WD" evidence="5">
    <location>
        <begin position="1288"/>
        <end position="1330"/>
    </location>
</feature>
<feature type="compositionally biased region" description="Polar residues" evidence="6">
    <location>
        <begin position="47"/>
        <end position="60"/>
    </location>
</feature>
<dbReference type="Proteomes" id="UP000308768">
    <property type="component" value="Unassembled WGS sequence"/>
</dbReference>
<dbReference type="SMART" id="SM00335">
    <property type="entry name" value="ANX"/>
    <property type="match status" value="2"/>
</dbReference>
<dbReference type="Pfam" id="PF14538">
    <property type="entry name" value="Raptor_N"/>
    <property type="match status" value="1"/>
</dbReference>
<dbReference type="Gene3D" id="2.130.10.10">
    <property type="entry name" value="YVTN repeat-like/Quinoprotein amine dehydrogenase"/>
    <property type="match status" value="2"/>
</dbReference>
<comment type="similarity">
    <text evidence="1">Belongs to the WD repeat RAPTOR family.</text>
</comment>
<keyword evidence="3" id="KW-0677">Repeat</keyword>
<dbReference type="InterPro" id="IPR018502">
    <property type="entry name" value="Annexin_repeat"/>
</dbReference>
<feature type="compositionally biased region" description="Polar residues" evidence="6">
    <location>
        <begin position="1649"/>
        <end position="1671"/>
    </location>
</feature>
<feature type="compositionally biased region" description="Low complexity" evidence="6">
    <location>
        <begin position="2034"/>
        <end position="2064"/>
    </location>
</feature>
<evidence type="ECO:0000313" key="9">
    <source>
        <dbReference type="Proteomes" id="UP000308768"/>
    </source>
</evidence>
<dbReference type="OrthoDB" id="10262360at2759"/>
<dbReference type="GO" id="GO:0030307">
    <property type="term" value="P:positive regulation of cell growth"/>
    <property type="evidence" value="ECO:0007669"/>
    <property type="project" value="TreeGrafter"/>
</dbReference>
<dbReference type="GO" id="GO:0010506">
    <property type="term" value="P:regulation of autophagy"/>
    <property type="evidence" value="ECO:0007669"/>
    <property type="project" value="TreeGrafter"/>
</dbReference>
<feature type="region of interest" description="Disordered" evidence="6">
    <location>
        <begin position="72"/>
        <end position="107"/>
    </location>
</feature>
<feature type="compositionally biased region" description="Basic and acidic residues" evidence="6">
    <location>
        <begin position="86"/>
        <end position="96"/>
    </location>
</feature>
<dbReference type="EMBL" id="NAJN01000266">
    <property type="protein sequence ID" value="TKA75896.1"/>
    <property type="molecule type" value="Genomic_DNA"/>
</dbReference>
<evidence type="ECO:0000256" key="4">
    <source>
        <dbReference type="ARBA" id="ARBA00023216"/>
    </source>
</evidence>
<dbReference type="GO" id="GO:0030674">
    <property type="term" value="F:protein-macromolecule adaptor activity"/>
    <property type="evidence" value="ECO:0007669"/>
    <property type="project" value="TreeGrafter"/>
</dbReference>
<feature type="compositionally biased region" description="Polar residues" evidence="6">
    <location>
        <begin position="817"/>
        <end position="836"/>
    </location>
</feature>
<feature type="compositionally biased region" description="Polar residues" evidence="6">
    <location>
        <begin position="963"/>
        <end position="978"/>
    </location>
</feature>
<dbReference type="Gene3D" id="1.25.10.10">
    <property type="entry name" value="Leucine-rich Repeat Variant"/>
    <property type="match status" value="1"/>
</dbReference>
<dbReference type="InterPro" id="IPR011989">
    <property type="entry name" value="ARM-like"/>
</dbReference>
<dbReference type="PANTHER" id="PTHR12848">
    <property type="entry name" value="REGULATORY-ASSOCIATED PROTEIN OF MTOR"/>
    <property type="match status" value="1"/>
</dbReference>
<dbReference type="SUPFAM" id="SSF47874">
    <property type="entry name" value="Annexin"/>
    <property type="match status" value="1"/>
</dbReference>
<organism evidence="8 9">
    <name type="scientific">Cryomyces minteri</name>
    <dbReference type="NCBI Taxonomy" id="331657"/>
    <lineage>
        <taxon>Eukaryota</taxon>
        <taxon>Fungi</taxon>
        <taxon>Dikarya</taxon>
        <taxon>Ascomycota</taxon>
        <taxon>Pezizomycotina</taxon>
        <taxon>Dothideomycetes</taxon>
        <taxon>Dothideomycetes incertae sedis</taxon>
        <taxon>Cryomyces</taxon>
    </lineage>
</organism>
<dbReference type="InterPro" id="IPR001680">
    <property type="entry name" value="WD40_rpt"/>
</dbReference>
<evidence type="ECO:0000256" key="5">
    <source>
        <dbReference type="PROSITE-ProRule" id="PRU00221"/>
    </source>
</evidence>
<keyword evidence="4" id="KW-0041">Annexin</keyword>
<dbReference type="GO" id="GO:0005544">
    <property type="term" value="F:calcium-dependent phospholipid binding"/>
    <property type="evidence" value="ECO:0007669"/>
    <property type="project" value="InterPro"/>
</dbReference>
<feature type="region of interest" description="Disordered" evidence="6">
    <location>
        <begin position="960"/>
        <end position="1014"/>
    </location>
</feature>
<dbReference type="PROSITE" id="PS50082">
    <property type="entry name" value="WD_REPEATS_2"/>
    <property type="match status" value="1"/>
</dbReference>
<dbReference type="InterPro" id="IPR029347">
    <property type="entry name" value="Raptor_N"/>
</dbReference>
<proteinExistence type="inferred from homology"/>
<dbReference type="GO" id="GO:0031931">
    <property type="term" value="C:TORC1 complex"/>
    <property type="evidence" value="ECO:0007669"/>
    <property type="project" value="InterPro"/>
</dbReference>
<feature type="compositionally biased region" description="Low complexity" evidence="6">
    <location>
        <begin position="1460"/>
        <end position="1470"/>
    </location>
</feature>
<feature type="compositionally biased region" description="Low complexity" evidence="6">
    <location>
        <begin position="913"/>
        <end position="929"/>
    </location>
</feature>
<feature type="region of interest" description="Disordered" evidence="6">
    <location>
        <begin position="906"/>
        <end position="934"/>
    </location>
</feature>
<dbReference type="GO" id="GO:0031929">
    <property type="term" value="P:TOR signaling"/>
    <property type="evidence" value="ECO:0007669"/>
    <property type="project" value="InterPro"/>
</dbReference>
<feature type="domain" description="Raptor N-terminal CASPase-like" evidence="7">
    <location>
        <begin position="168"/>
        <end position="324"/>
    </location>
</feature>
<dbReference type="SUPFAM" id="SSF48371">
    <property type="entry name" value="ARM repeat"/>
    <property type="match status" value="1"/>
</dbReference>
<feature type="compositionally biased region" description="Low complexity" evidence="6">
    <location>
        <begin position="1493"/>
        <end position="1502"/>
    </location>
</feature>
<dbReference type="STRING" id="331657.A0A4U0XIE2"/>
<evidence type="ECO:0000256" key="2">
    <source>
        <dbReference type="ARBA" id="ARBA00022574"/>
    </source>
</evidence>
<feature type="compositionally biased region" description="Low complexity" evidence="6">
    <location>
        <begin position="1613"/>
        <end position="1631"/>
    </location>
</feature>
<feature type="region of interest" description="Disordered" evidence="6">
    <location>
        <begin position="1"/>
        <end position="60"/>
    </location>
</feature>
<evidence type="ECO:0000256" key="6">
    <source>
        <dbReference type="SAM" id="MobiDB-lite"/>
    </source>
</evidence>
<keyword evidence="9" id="KW-1185">Reference proteome</keyword>
<feature type="compositionally biased region" description="Low complexity" evidence="6">
    <location>
        <begin position="1576"/>
        <end position="1591"/>
    </location>
</feature>
<feature type="compositionally biased region" description="Polar residues" evidence="6">
    <location>
        <begin position="1601"/>
        <end position="1611"/>
    </location>
</feature>
<comment type="caution">
    <text evidence="8">The sequence shown here is derived from an EMBL/GenBank/DDBJ whole genome shotgun (WGS) entry which is preliminary data.</text>
</comment>
<dbReference type="SMART" id="SM00320">
    <property type="entry name" value="WD40"/>
    <property type="match status" value="6"/>
</dbReference>
<gene>
    <name evidence="8" type="ORF">B0A49_05836</name>
</gene>
<name>A0A4U0XIE2_9PEZI</name>
<dbReference type="InterPro" id="IPR004083">
    <property type="entry name" value="Raptor"/>
</dbReference>
<accession>A0A4U0XIE2</accession>
<feature type="region of interest" description="Disordered" evidence="6">
    <location>
        <begin position="2034"/>
        <end position="2067"/>
    </location>
</feature>
<dbReference type="PRINTS" id="PR01547">
    <property type="entry name" value="YEAST176DUF"/>
</dbReference>
<keyword evidence="2 5" id="KW-0853">WD repeat</keyword>